<keyword evidence="3" id="KW-1185">Reference proteome</keyword>
<feature type="compositionally biased region" description="Pro residues" evidence="1">
    <location>
        <begin position="52"/>
        <end position="67"/>
    </location>
</feature>
<accession>A0A822Z887</accession>
<dbReference type="AlphaFoldDB" id="A0A822Z887"/>
<dbReference type="PANTHER" id="PTHR35490:SF2">
    <property type="entry name" value="BACTERIOPHAGE N4 ADSORPTION B PROTEIN"/>
    <property type="match status" value="1"/>
</dbReference>
<gene>
    <name evidence="2" type="ORF">HUJ06_015096</name>
</gene>
<sequence length="253" mass="28214">MPPTLTAVALDRLLEHGAPKSIPKPLNTKPDSRTEKRTHLPQISPTLYATPVPTPLPDSPSSFPPSPYIVNHKRRGPRLLKSFVQDDVSLQQQGTEEMKVDTNGNNMDIEVVETTSAKEVVVNGFRDGEPGNRNLNDGLGVTEDSSKVGATVDGRDECEDFFDPQESMSFTSNIDEEDTRGTERPLKLTTPMGEFYDAWDGNYSFSSLVSIVFHPHYLVPRGKNEREKVLISAWQYLKNRNTCLCHTGPCCKH</sequence>
<feature type="region of interest" description="Disordered" evidence="1">
    <location>
        <begin position="124"/>
        <end position="147"/>
    </location>
</feature>
<organism evidence="2 3">
    <name type="scientific">Nelumbo nucifera</name>
    <name type="common">Sacred lotus</name>
    <dbReference type="NCBI Taxonomy" id="4432"/>
    <lineage>
        <taxon>Eukaryota</taxon>
        <taxon>Viridiplantae</taxon>
        <taxon>Streptophyta</taxon>
        <taxon>Embryophyta</taxon>
        <taxon>Tracheophyta</taxon>
        <taxon>Spermatophyta</taxon>
        <taxon>Magnoliopsida</taxon>
        <taxon>Proteales</taxon>
        <taxon>Nelumbonaceae</taxon>
        <taxon>Nelumbo</taxon>
    </lineage>
</organism>
<evidence type="ECO:0000313" key="3">
    <source>
        <dbReference type="Proteomes" id="UP000607653"/>
    </source>
</evidence>
<comment type="caution">
    <text evidence="2">The sequence shown here is derived from an EMBL/GenBank/DDBJ whole genome shotgun (WGS) entry which is preliminary data.</text>
</comment>
<dbReference type="EMBL" id="DUZY01000005">
    <property type="protein sequence ID" value="DAD40773.1"/>
    <property type="molecule type" value="Genomic_DNA"/>
</dbReference>
<reference evidence="2 3" key="1">
    <citation type="journal article" date="2020" name="Mol. Biol. Evol.">
        <title>Distinct Expression and Methylation Patterns for Genes with Different Fates following a Single Whole-Genome Duplication in Flowering Plants.</title>
        <authorList>
            <person name="Shi T."/>
            <person name="Rahmani R.S."/>
            <person name="Gugger P.F."/>
            <person name="Wang M."/>
            <person name="Li H."/>
            <person name="Zhang Y."/>
            <person name="Li Z."/>
            <person name="Wang Q."/>
            <person name="Van de Peer Y."/>
            <person name="Marchal K."/>
            <person name="Chen J."/>
        </authorList>
    </citation>
    <scope>NUCLEOTIDE SEQUENCE [LARGE SCALE GENOMIC DNA]</scope>
    <source>
        <tissue evidence="2">Leaf</tissue>
    </source>
</reference>
<feature type="region of interest" description="Disordered" evidence="1">
    <location>
        <begin position="15"/>
        <end position="72"/>
    </location>
</feature>
<protein>
    <submittedName>
        <fullName evidence="2">Uncharacterized protein</fullName>
    </submittedName>
</protein>
<dbReference type="PANTHER" id="PTHR35490">
    <property type="entry name" value="BACTERIOPHAGE N4 ADSORPTION B PROTEIN"/>
    <property type="match status" value="1"/>
</dbReference>
<evidence type="ECO:0000256" key="1">
    <source>
        <dbReference type="SAM" id="MobiDB-lite"/>
    </source>
</evidence>
<evidence type="ECO:0000313" key="2">
    <source>
        <dbReference type="EMBL" id="DAD40773.1"/>
    </source>
</evidence>
<proteinExistence type="predicted"/>
<name>A0A822Z887_NELNU</name>
<dbReference type="Proteomes" id="UP000607653">
    <property type="component" value="Unassembled WGS sequence"/>
</dbReference>